<dbReference type="InterPro" id="IPR036890">
    <property type="entry name" value="HATPase_C_sf"/>
</dbReference>
<dbReference type="PANTHER" id="PTHR43304">
    <property type="entry name" value="PHYTOCHROME-LIKE PROTEIN CPH1"/>
    <property type="match status" value="1"/>
</dbReference>
<dbReference type="Pfam" id="PF00512">
    <property type="entry name" value="HisKA"/>
    <property type="match status" value="1"/>
</dbReference>
<dbReference type="PRINTS" id="PR00344">
    <property type="entry name" value="BCTRLSENSOR"/>
</dbReference>
<feature type="domain" description="Histidine kinase" evidence="7">
    <location>
        <begin position="436"/>
        <end position="649"/>
    </location>
</feature>
<evidence type="ECO:0000259" key="8">
    <source>
        <dbReference type="PROSITE" id="PS50112"/>
    </source>
</evidence>
<comment type="catalytic activity">
    <reaction evidence="1">
        <text>ATP + protein L-histidine = ADP + protein N-phospho-L-histidine.</text>
        <dbReference type="EC" id="2.7.13.3"/>
    </reaction>
</comment>
<accession>A0A5D5ANM0</accession>
<dbReference type="SMART" id="SM00091">
    <property type="entry name" value="PAS"/>
    <property type="match status" value="2"/>
</dbReference>
<dbReference type="PANTHER" id="PTHR43304:SF1">
    <property type="entry name" value="PAC DOMAIN-CONTAINING PROTEIN"/>
    <property type="match status" value="1"/>
</dbReference>
<dbReference type="PROSITE" id="PS50109">
    <property type="entry name" value="HIS_KIN"/>
    <property type="match status" value="1"/>
</dbReference>
<dbReference type="InterPro" id="IPR003594">
    <property type="entry name" value="HATPase_dom"/>
</dbReference>
<dbReference type="Gene3D" id="1.10.287.130">
    <property type="match status" value="1"/>
</dbReference>
<dbReference type="SMART" id="SM00065">
    <property type="entry name" value="GAF"/>
    <property type="match status" value="1"/>
</dbReference>
<reference evidence="10 11" key="1">
    <citation type="submission" date="2019-08" db="EMBL/GenBank/DDBJ databases">
        <title>Archaea genome.</title>
        <authorList>
            <person name="Kajale S."/>
            <person name="Shouche Y."/>
            <person name="Deshpande N."/>
            <person name="Sharma A."/>
        </authorList>
    </citation>
    <scope>NUCLEOTIDE SEQUENCE [LARGE SCALE GENOMIC DNA]</scope>
    <source>
        <strain evidence="10 11">ESP3B_9</strain>
    </source>
</reference>
<keyword evidence="11" id="KW-1185">Reference proteome</keyword>
<dbReference type="RefSeq" id="WP_149082460.1">
    <property type="nucleotide sequence ID" value="NZ_VTAW01000024.1"/>
</dbReference>
<dbReference type="AlphaFoldDB" id="A0A5D5ANM0"/>
<evidence type="ECO:0000313" key="11">
    <source>
        <dbReference type="Proteomes" id="UP000324104"/>
    </source>
</evidence>
<dbReference type="Pfam" id="PF01590">
    <property type="entry name" value="GAF"/>
    <property type="match status" value="1"/>
</dbReference>
<sequence length="657" mass="73980">MASPNGTGSELERRDRQQQLVADLSDLALSEGPLEELLERATDAIAETLSVDSCVALESLSDGRFHVQGVSGAVDEDTTSTVVVPDPNTRIRQALTVDAPVVVEDVRTDERVADLDRGYERNVQSGISVVVGPEDDPWGVLDVRNEAYTEYTDPDVIFVRTVANVLASAIEHERANRRHHEEMELTDEIVETTPIGITLVDSDGTNVFANERAEELLGRPIEELRTYTHDDDRWNLVDESGDPLASEALPFSIVEETEEPVYGEVIGFDQPDGTRVWLSTHCRPLFDADGSFDGAVYALQDITERKHLETRLEEILGRIDDAVCAFDEEFRYTHVNDRAEELLQRSESELLGEQLWEQFPEAANQEIVRESFETAMDTQEPTSYVHYFDLADRWLEVTIYPSETGASVYFRDVTERKEYRRRLEESNERLEQFAYAASHDLQEPLRMVSSYLRLIEDRYGDELDEDGEEFIEYAVDGADRMREMIDGLLAFSRVESAGRPFEPVDLDDVLTDVRQDLWFQIEESDAEITAESLPRVQGDGNQLRQVFQNLLSNAIEYADDEPPTVHVSAKRDGDEWILSVSDDGIGIDPADTDRIFGVFERLHSVDERSGSGIGLALCERIVERHGGDIWVESEPGEGSTFSFSLPAHPESTVTRSA</sequence>
<dbReference type="InterPro" id="IPR036097">
    <property type="entry name" value="HisK_dim/P_sf"/>
</dbReference>
<dbReference type="InterPro" id="IPR013656">
    <property type="entry name" value="PAS_4"/>
</dbReference>
<evidence type="ECO:0000256" key="1">
    <source>
        <dbReference type="ARBA" id="ARBA00000085"/>
    </source>
</evidence>
<keyword evidence="3" id="KW-0597">Phosphoprotein</keyword>
<dbReference type="PROSITE" id="PS50113">
    <property type="entry name" value="PAC"/>
    <property type="match status" value="1"/>
</dbReference>
<dbReference type="EC" id="2.7.13.3" evidence="2"/>
<evidence type="ECO:0000313" key="10">
    <source>
        <dbReference type="EMBL" id="TYT61040.1"/>
    </source>
</evidence>
<dbReference type="SUPFAM" id="SSF55785">
    <property type="entry name" value="PYP-like sensor domain (PAS domain)"/>
    <property type="match status" value="2"/>
</dbReference>
<evidence type="ECO:0000259" key="7">
    <source>
        <dbReference type="PROSITE" id="PS50109"/>
    </source>
</evidence>
<dbReference type="SMART" id="SM00387">
    <property type="entry name" value="HATPase_c"/>
    <property type="match status" value="1"/>
</dbReference>
<dbReference type="EMBL" id="VTAW01000024">
    <property type="protein sequence ID" value="TYT61040.1"/>
    <property type="molecule type" value="Genomic_DNA"/>
</dbReference>
<feature type="domain" description="PAS" evidence="8">
    <location>
        <begin position="182"/>
        <end position="224"/>
    </location>
</feature>
<dbReference type="Pfam" id="PF02518">
    <property type="entry name" value="HATPase_c"/>
    <property type="match status" value="1"/>
</dbReference>
<dbReference type="Gene3D" id="3.30.450.20">
    <property type="entry name" value="PAS domain"/>
    <property type="match status" value="2"/>
</dbReference>
<feature type="region of interest" description="Disordered" evidence="6">
    <location>
        <begin position="633"/>
        <end position="657"/>
    </location>
</feature>
<dbReference type="SMART" id="SM00388">
    <property type="entry name" value="HisKA"/>
    <property type="match status" value="1"/>
</dbReference>
<feature type="domain" description="PAS" evidence="8">
    <location>
        <begin position="308"/>
        <end position="379"/>
    </location>
</feature>
<dbReference type="InterPro" id="IPR005467">
    <property type="entry name" value="His_kinase_dom"/>
</dbReference>
<gene>
    <name evidence="10" type="ORF">FYC77_15765</name>
</gene>
<dbReference type="SUPFAM" id="SSF55874">
    <property type="entry name" value="ATPase domain of HSP90 chaperone/DNA topoisomerase II/histidine kinase"/>
    <property type="match status" value="1"/>
</dbReference>
<dbReference type="InterPro" id="IPR029016">
    <property type="entry name" value="GAF-like_dom_sf"/>
</dbReference>
<dbReference type="PROSITE" id="PS50112">
    <property type="entry name" value="PAS"/>
    <property type="match status" value="2"/>
</dbReference>
<evidence type="ECO:0000256" key="2">
    <source>
        <dbReference type="ARBA" id="ARBA00012438"/>
    </source>
</evidence>
<dbReference type="InterPro" id="IPR035965">
    <property type="entry name" value="PAS-like_dom_sf"/>
</dbReference>
<dbReference type="NCBIfam" id="TIGR00229">
    <property type="entry name" value="sensory_box"/>
    <property type="match status" value="2"/>
</dbReference>
<evidence type="ECO:0000256" key="6">
    <source>
        <dbReference type="SAM" id="MobiDB-lite"/>
    </source>
</evidence>
<dbReference type="InterPro" id="IPR000700">
    <property type="entry name" value="PAS-assoc_C"/>
</dbReference>
<comment type="caution">
    <text evidence="10">The sequence shown here is derived from an EMBL/GenBank/DDBJ whole genome shotgun (WGS) entry which is preliminary data.</text>
</comment>
<name>A0A5D5ANM0_9EURY</name>
<dbReference type="InterPro" id="IPR052162">
    <property type="entry name" value="Sensor_kinase/Photoreceptor"/>
</dbReference>
<dbReference type="Proteomes" id="UP000324104">
    <property type="component" value="Unassembled WGS sequence"/>
</dbReference>
<dbReference type="InterPro" id="IPR003661">
    <property type="entry name" value="HisK_dim/P_dom"/>
</dbReference>
<dbReference type="Gene3D" id="3.30.565.10">
    <property type="entry name" value="Histidine kinase-like ATPase, C-terminal domain"/>
    <property type="match status" value="1"/>
</dbReference>
<dbReference type="InterPro" id="IPR004358">
    <property type="entry name" value="Sig_transdc_His_kin-like_C"/>
</dbReference>
<evidence type="ECO:0000256" key="4">
    <source>
        <dbReference type="ARBA" id="ARBA00022679"/>
    </source>
</evidence>
<proteinExistence type="predicted"/>
<evidence type="ECO:0000259" key="9">
    <source>
        <dbReference type="PROSITE" id="PS50113"/>
    </source>
</evidence>
<dbReference type="FunFam" id="3.30.565.10:FF:000006">
    <property type="entry name" value="Sensor histidine kinase WalK"/>
    <property type="match status" value="1"/>
</dbReference>
<dbReference type="CDD" id="cd00130">
    <property type="entry name" value="PAS"/>
    <property type="match status" value="2"/>
</dbReference>
<keyword evidence="5" id="KW-0418">Kinase</keyword>
<dbReference type="InterPro" id="IPR003018">
    <property type="entry name" value="GAF"/>
</dbReference>
<dbReference type="SUPFAM" id="SSF47384">
    <property type="entry name" value="Homodimeric domain of signal transducing histidine kinase"/>
    <property type="match status" value="1"/>
</dbReference>
<keyword evidence="4" id="KW-0808">Transferase</keyword>
<organism evidence="10 11">
    <name type="scientific">Natrialba swarupiae</name>
    <dbReference type="NCBI Taxonomy" id="2448032"/>
    <lineage>
        <taxon>Archaea</taxon>
        <taxon>Methanobacteriati</taxon>
        <taxon>Methanobacteriota</taxon>
        <taxon>Stenosarchaea group</taxon>
        <taxon>Halobacteria</taxon>
        <taxon>Halobacteriales</taxon>
        <taxon>Natrialbaceae</taxon>
        <taxon>Natrialba</taxon>
    </lineage>
</organism>
<dbReference type="GO" id="GO:0000155">
    <property type="term" value="F:phosphorelay sensor kinase activity"/>
    <property type="evidence" value="ECO:0007669"/>
    <property type="project" value="InterPro"/>
</dbReference>
<evidence type="ECO:0000256" key="5">
    <source>
        <dbReference type="ARBA" id="ARBA00022777"/>
    </source>
</evidence>
<evidence type="ECO:0000256" key="3">
    <source>
        <dbReference type="ARBA" id="ARBA00022553"/>
    </source>
</evidence>
<dbReference type="InterPro" id="IPR000014">
    <property type="entry name" value="PAS"/>
</dbReference>
<dbReference type="Pfam" id="PF08448">
    <property type="entry name" value="PAS_4"/>
    <property type="match status" value="2"/>
</dbReference>
<feature type="domain" description="PAC" evidence="9">
    <location>
        <begin position="255"/>
        <end position="314"/>
    </location>
</feature>
<dbReference type="SUPFAM" id="SSF55781">
    <property type="entry name" value="GAF domain-like"/>
    <property type="match status" value="1"/>
</dbReference>
<dbReference type="Gene3D" id="3.30.450.40">
    <property type="match status" value="1"/>
</dbReference>
<dbReference type="CDD" id="cd00082">
    <property type="entry name" value="HisKA"/>
    <property type="match status" value="1"/>
</dbReference>
<protein>
    <recommendedName>
        <fullName evidence="2">histidine kinase</fullName>
        <ecNumber evidence="2">2.7.13.3</ecNumber>
    </recommendedName>
</protein>